<feature type="transmembrane region" description="Helical" evidence="7">
    <location>
        <begin position="264"/>
        <end position="286"/>
    </location>
</feature>
<gene>
    <name evidence="10" type="ORF">SAMN05216267_10892</name>
</gene>
<dbReference type="AlphaFoldDB" id="A0A1H8UWS3"/>
<dbReference type="Pfam" id="PF00528">
    <property type="entry name" value="BPD_transp_1"/>
    <property type="match status" value="1"/>
</dbReference>
<evidence type="ECO:0000256" key="6">
    <source>
        <dbReference type="ARBA" id="ARBA00023136"/>
    </source>
</evidence>
<dbReference type="Proteomes" id="UP000181951">
    <property type="component" value="Unassembled WGS sequence"/>
</dbReference>
<dbReference type="Gene3D" id="1.10.3720.10">
    <property type="entry name" value="MetI-like"/>
    <property type="match status" value="1"/>
</dbReference>
<feature type="transmembrane region" description="Helical" evidence="7">
    <location>
        <begin position="132"/>
        <end position="153"/>
    </location>
</feature>
<dbReference type="InterPro" id="IPR035906">
    <property type="entry name" value="MetI-like_sf"/>
</dbReference>
<evidence type="ECO:0000256" key="2">
    <source>
        <dbReference type="ARBA" id="ARBA00022448"/>
    </source>
</evidence>
<name>A0A1H8UWS3_9ACTN</name>
<evidence type="ECO:0000256" key="5">
    <source>
        <dbReference type="ARBA" id="ARBA00022989"/>
    </source>
</evidence>
<dbReference type="InterPro" id="IPR000515">
    <property type="entry name" value="MetI-like"/>
</dbReference>
<dbReference type="GO" id="GO:0005886">
    <property type="term" value="C:plasma membrane"/>
    <property type="evidence" value="ECO:0007669"/>
    <property type="project" value="UniProtKB-SubCell"/>
</dbReference>
<reference evidence="10 11" key="1">
    <citation type="submission" date="2016-10" db="EMBL/GenBank/DDBJ databases">
        <authorList>
            <person name="de Groot N.N."/>
        </authorList>
    </citation>
    <scope>NUCLEOTIDE SEQUENCE [LARGE SCALE GENOMIC DNA]</scope>
    <source>
        <strain evidence="10 11">CGMCC 4.2026</strain>
    </source>
</reference>
<keyword evidence="6 7" id="KW-0472">Membrane</keyword>
<feature type="compositionally biased region" description="Low complexity" evidence="8">
    <location>
        <begin position="9"/>
        <end position="21"/>
    </location>
</feature>
<dbReference type="CDD" id="cd06261">
    <property type="entry name" value="TM_PBP2"/>
    <property type="match status" value="1"/>
</dbReference>
<keyword evidence="5 7" id="KW-1133">Transmembrane helix</keyword>
<evidence type="ECO:0000313" key="10">
    <source>
        <dbReference type="EMBL" id="SEP07427.1"/>
    </source>
</evidence>
<feature type="transmembrane region" description="Helical" evidence="7">
    <location>
        <begin position="165"/>
        <end position="187"/>
    </location>
</feature>
<keyword evidence="4 7" id="KW-0812">Transmembrane</keyword>
<feature type="region of interest" description="Disordered" evidence="8">
    <location>
        <begin position="1"/>
        <end position="21"/>
    </location>
</feature>
<dbReference type="PROSITE" id="PS50928">
    <property type="entry name" value="ABC_TM1"/>
    <property type="match status" value="1"/>
</dbReference>
<dbReference type="PANTHER" id="PTHR43744">
    <property type="entry name" value="ABC TRANSPORTER PERMEASE PROTEIN MG189-RELATED-RELATED"/>
    <property type="match status" value="1"/>
</dbReference>
<feature type="transmembrane region" description="Helical" evidence="7">
    <location>
        <begin position="96"/>
        <end position="120"/>
    </location>
</feature>
<feature type="domain" description="ABC transmembrane type-1" evidence="9">
    <location>
        <begin position="97"/>
        <end position="288"/>
    </location>
</feature>
<organism evidence="10 11">
    <name type="scientific">Actinacidiphila rubida</name>
    <dbReference type="NCBI Taxonomy" id="310780"/>
    <lineage>
        <taxon>Bacteria</taxon>
        <taxon>Bacillati</taxon>
        <taxon>Actinomycetota</taxon>
        <taxon>Actinomycetes</taxon>
        <taxon>Kitasatosporales</taxon>
        <taxon>Streptomycetaceae</taxon>
        <taxon>Actinacidiphila</taxon>
    </lineage>
</organism>
<evidence type="ECO:0000256" key="8">
    <source>
        <dbReference type="SAM" id="MobiDB-lite"/>
    </source>
</evidence>
<keyword evidence="3" id="KW-1003">Cell membrane</keyword>
<evidence type="ECO:0000256" key="3">
    <source>
        <dbReference type="ARBA" id="ARBA00022475"/>
    </source>
</evidence>
<protein>
    <submittedName>
        <fullName evidence="10">Carbohydrate ABC transporter membrane protein 2, CUT1 family</fullName>
    </submittedName>
</protein>
<keyword evidence="2 7" id="KW-0813">Transport</keyword>
<proteinExistence type="inferred from homology"/>
<evidence type="ECO:0000256" key="1">
    <source>
        <dbReference type="ARBA" id="ARBA00004651"/>
    </source>
</evidence>
<evidence type="ECO:0000313" key="11">
    <source>
        <dbReference type="Proteomes" id="UP000181951"/>
    </source>
</evidence>
<evidence type="ECO:0000256" key="7">
    <source>
        <dbReference type="RuleBase" id="RU363032"/>
    </source>
</evidence>
<feature type="transmembrane region" description="Helical" evidence="7">
    <location>
        <begin position="33"/>
        <end position="58"/>
    </location>
</feature>
<evidence type="ECO:0000259" key="9">
    <source>
        <dbReference type="PROSITE" id="PS50928"/>
    </source>
</evidence>
<dbReference type="SUPFAM" id="SSF161098">
    <property type="entry name" value="MetI-like"/>
    <property type="match status" value="1"/>
</dbReference>
<feature type="transmembrane region" description="Helical" evidence="7">
    <location>
        <begin position="221"/>
        <end position="244"/>
    </location>
</feature>
<comment type="similarity">
    <text evidence="7">Belongs to the binding-protein-dependent transport system permease family.</text>
</comment>
<keyword evidence="11" id="KW-1185">Reference proteome</keyword>
<accession>A0A1H8UWS3</accession>
<dbReference type="EMBL" id="FODD01000089">
    <property type="protein sequence ID" value="SEP07427.1"/>
    <property type="molecule type" value="Genomic_DNA"/>
</dbReference>
<evidence type="ECO:0000256" key="4">
    <source>
        <dbReference type="ARBA" id="ARBA00022692"/>
    </source>
</evidence>
<comment type="subcellular location">
    <subcellularLocation>
        <location evidence="1 7">Cell membrane</location>
        <topology evidence="1 7">Multi-pass membrane protein</topology>
    </subcellularLocation>
</comment>
<sequence>MTATEHRAPAAPSRAAQAPAAARRAPRVTHRMWGTAAFHTSAGLLSLVWLVPIAVVLVTACRSFDDIAANGLGTLPHSFTLGGFRQAWVDGGQQQALINSLVVTIPAVLLSLLLASMAAFALSRYDVPFRRALLLLMLSGNLLPPQILLIPVSKLSEQLGLYDSLYALIGVQIGFGVGFYVFVLHGFMRAIPPEIQQAAVIDGAGPWQIYSRIILPLAKPALAALTSLSFTWIFNDLLWAITVLRSDSRMPITASLLGLQGQYVSQWNVIAAGSVIAAAPTVIVFLRFQRHFVAGLNLGAVK</sequence>
<dbReference type="GO" id="GO:0055085">
    <property type="term" value="P:transmembrane transport"/>
    <property type="evidence" value="ECO:0007669"/>
    <property type="project" value="InterPro"/>
</dbReference>
<dbReference type="STRING" id="310780.SAMN05216267_10892"/>